<gene>
    <name evidence="1" type="ordered locus">CA2559_05010</name>
</gene>
<dbReference type="AlphaFoldDB" id="A3U774"/>
<name>A3U774_CROAH</name>
<proteinExistence type="predicted"/>
<accession>A3U774</accession>
<reference evidence="1 2" key="1">
    <citation type="journal article" date="2010" name="J. Bacteriol.">
        <title>The complete genome sequence of Croceibacter atlanticus HTCC2559T.</title>
        <authorList>
            <person name="Oh H.M."/>
            <person name="Kang I."/>
            <person name="Ferriera S."/>
            <person name="Giovannoni S.J."/>
            <person name="Cho J.C."/>
        </authorList>
    </citation>
    <scope>NUCLEOTIDE SEQUENCE [LARGE SCALE GENOMIC DNA]</scope>
    <source>
        <strain evidence="2">ATCC BAA-628 / HTCC2559 / KCTC 12090</strain>
    </source>
</reference>
<dbReference type="HOGENOM" id="CLU_088900_2_1_10"/>
<organism evidence="1 2">
    <name type="scientific">Croceibacter atlanticus (strain ATCC BAA-628 / JCM 21780 / CIP 108009 / IAM 15332 / KCTC 12090 / HTCC2559)</name>
    <dbReference type="NCBI Taxonomy" id="216432"/>
    <lineage>
        <taxon>Bacteria</taxon>
        <taxon>Pseudomonadati</taxon>
        <taxon>Bacteroidota</taxon>
        <taxon>Flavobacteriia</taxon>
        <taxon>Flavobacteriales</taxon>
        <taxon>Flavobacteriaceae</taxon>
        <taxon>Croceibacter</taxon>
    </lineage>
</organism>
<dbReference type="SUPFAM" id="SSF49464">
    <property type="entry name" value="Carboxypeptidase regulatory domain-like"/>
    <property type="match status" value="1"/>
</dbReference>
<dbReference type="KEGG" id="cat:CA2559_05010"/>
<dbReference type="STRING" id="216432.CA2559_05010"/>
<dbReference type="eggNOG" id="ENOG5032T46">
    <property type="taxonomic scope" value="Bacteria"/>
</dbReference>
<protein>
    <submittedName>
        <fullName evidence="1">Uncharacterized protein</fullName>
    </submittedName>
</protein>
<dbReference type="Proteomes" id="UP000002297">
    <property type="component" value="Chromosome"/>
</dbReference>
<evidence type="ECO:0000313" key="1">
    <source>
        <dbReference type="EMBL" id="EAP88091.1"/>
    </source>
</evidence>
<sequence>MIYHNNEPLANCKIINSTANFTTVYSDTNGFFEISVALNDTLQYIYSNELVKTQIITKEVIEKEWLEINISQGINMLDEVVLAHRTDLNAVSLGISKPGIMQPTVFERRLLTAGDFKPIHLLGLLGGSLQIDPILNAINGKTKKLKKLVAFERVAADVEYLEKKYSFFMMSKFKIDKAKATSFFVYVAEEQYLRNLISEENDSGIKFYLIDKFAVFKSFGN</sequence>
<dbReference type="InterPro" id="IPR008969">
    <property type="entry name" value="CarboxyPept-like_regulatory"/>
</dbReference>
<dbReference type="EMBL" id="CP002046">
    <property type="protein sequence ID" value="EAP88091.1"/>
    <property type="molecule type" value="Genomic_DNA"/>
</dbReference>
<keyword evidence="2" id="KW-1185">Reference proteome</keyword>
<evidence type="ECO:0000313" key="2">
    <source>
        <dbReference type="Proteomes" id="UP000002297"/>
    </source>
</evidence>